<organism evidence="4 5">
    <name type="scientific">Sphingobacterium chuzhouense</name>
    <dbReference type="NCBI Taxonomy" id="1742264"/>
    <lineage>
        <taxon>Bacteria</taxon>
        <taxon>Pseudomonadati</taxon>
        <taxon>Bacteroidota</taxon>
        <taxon>Sphingobacteriia</taxon>
        <taxon>Sphingobacteriales</taxon>
        <taxon>Sphingobacteriaceae</taxon>
        <taxon>Sphingobacterium</taxon>
    </lineage>
</organism>
<dbReference type="CDD" id="cd02440">
    <property type="entry name" value="AdoMet_MTases"/>
    <property type="match status" value="1"/>
</dbReference>
<feature type="domain" description="Methyltransferase" evidence="3">
    <location>
        <begin position="53"/>
        <end position="151"/>
    </location>
</feature>
<dbReference type="Pfam" id="PF13649">
    <property type="entry name" value="Methyltransf_25"/>
    <property type="match status" value="1"/>
</dbReference>
<dbReference type="Proteomes" id="UP000651112">
    <property type="component" value="Unassembled WGS sequence"/>
</dbReference>
<dbReference type="GO" id="GO:0008168">
    <property type="term" value="F:methyltransferase activity"/>
    <property type="evidence" value="ECO:0007669"/>
    <property type="project" value="UniProtKB-KW"/>
</dbReference>
<sequence>MKSTIQEIEERFDKDVERFSQLETGQQTTLDASFNMELITEAISRRYPKLGTVLDIGCGAGNYMVKLSQKITNIDVTLLDLSQPMLDKAWERVGEVTTGKVDIRKGDFRTVNFGTEKYDVIIATAVLHHLRDDHDWETAFKKLFDLLNEGGSIWIFDLVHQVDPALQQYIYHDLYGKYLTGLKDDEYKDHVFAYIEKEDSPRSLMYQLQLLEKVGFKQVDILHKHLCFASFVGFKAG</sequence>
<gene>
    <name evidence="4" type="ORF">H8B21_09005</name>
</gene>
<dbReference type="EMBL" id="JACNYL010000002">
    <property type="protein sequence ID" value="MBD1421702.1"/>
    <property type="molecule type" value="Genomic_DNA"/>
</dbReference>
<evidence type="ECO:0000259" key="3">
    <source>
        <dbReference type="Pfam" id="PF13649"/>
    </source>
</evidence>
<dbReference type="RefSeq" id="WP_190313440.1">
    <property type="nucleotide sequence ID" value="NZ_JACNYL010000002.1"/>
</dbReference>
<evidence type="ECO:0000313" key="5">
    <source>
        <dbReference type="Proteomes" id="UP000651112"/>
    </source>
</evidence>
<protein>
    <submittedName>
        <fullName evidence="4">Methyltransferase domain-containing protein</fullName>
    </submittedName>
</protein>
<dbReference type="InterPro" id="IPR029063">
    <property type="entry name" value="SAM-dependent_MTases_sf"/>
</dbReference>
<keyword evidence="2" id="KW-0808">Transferase</keyword>
<dbReference type="InterPro" id="IPR041698">
    <property type="entry name" value="Methyltransf_25"/>
</dbReference>
<dbReference type="GO" id="GO:0032259">
    <property type="term" value="P:methylation"/>
    <property type="evidence" value="ECO:0007669"/>
    <property type="project" value="UniProtKB-KW"/>
</dbReference>
<proteinExistence type="predicted"/>
<evidence type="ECO:0000256" key="2">
    <source>
        <dbReference type="ARBA" id="ARBA00022679"/>
    </source>
</evidence>
<name>A0ABR7XS52_9SPHI</name>
<evidence type="ECO:0000256" key="1">
    <source>
        <dbReference type="ARBA" id="ARBA00022603"/>
    </source>
</evidence>
<comment type="caution">
    <text evidence="4">The sequence shown here is derived from an EMBL/GenBank/DDBJ whole genome shotgun (WGS) entry which is preliminary data.</text>
</comment>
<dbReference type="PANTHER" id="PTHR43861:SF1">
    <property type="entry name" value="TRANS-ACONITATE 2-METHYLTRANSFERASE"/>
    <property type="match status" value="1"/>
</dbReference>
<evidence type="ECO:0000313" key="4">
    <source>
        <dbReference type="EMBL" id="MBD1421702.1"/>
    </source>
</evidence>
<dbReference type="SUPFAM" id="SSF53335">
    <property type="entry name" value="S-adenosyl-L-methionine-dependent methyltransferases"/>
    <property type="match status" value="1"/>
</dbReference>
<keyword evidence="1 4" id="KW-0489">Methyltransferase</keyword>
<dbReference type="Gene3D" id="3.40.50.150">
    <property type="entry name" value="Vaccinia Virus protein VP39"/>
    <property type="match status" value="1"/>
</dbReference>
<keyword evidence="5" id="KW-1185">Reference proteome</keyword>
<dbReference type="PANTHER" id="PTHR43861">
    <property type="entry name" value="TRANS-ACONITATE 2-METHYLTRANSFERASE-RELATED"/>
    <property type="match status" value="1"/>
</dbReference>
<accession>A0ABR7XS52</accession>
<reference evidence="4 5" key="1">
    <citation type="submission" date="2020-08" db="EMBL/GenBank/DDBJ databases">
        <title>Sphingobacterium sp. DN00404 isolated from aquaculture water.</title>
        <authorList>
            <person name="Zhang M."/>
        </authorList>
    </citation>
    <scope>NUCLEOTIDE SEQUENCE [LARGE SCALE GENOMIC DNA]</scope>
    <source>
        <strain evidence="4 5">KCTC 42746</strain>
    </source>
</reference>